<reference evidence="2" key="1">
    <citation type="journal article" date="2018" name="BMC Genomics">
        <title>Comparative genomics of the wheat fungal pathogen Pyrenophora tritici-repentis reveals chromosomal variations and genome plasticity.</title>
        <authorList>
            <person name="Moolhuijzen P."/>
            <person name="See P.T."/>
            <person name="Hane J.K."/>
            <person name="Shi G."/>
            <person name="Liu Z."/>
            <person name="Oliver R.P."/>
            <person name="Moffat C.S."/>
        </authorList>
    </citation>
    <scope>NUCLEOTIDE SEQUENCE [LARGE SCALE GENOMIC DNA]</scope>
    <source>
        <strain evidence="2">M4</strain>
    </source>
</reference>
<dbReference type="RefSeq" id="XP_065962380.1">
    <property type="nucleotide sequence ID" value="XM_066107931.1"/>
</dbReference>
<dbReference type="AlphaFoldDB" id="A0A834VNL7"/>
<evidence type="ECO:0000313" key="2">
    <source>
        <dbReference type="EMBL" id="KAF7571146.1"/>
    </source>
</evidence>
<protein>
    <submittedName>
        <fullName evidence="2">Uncharacterized protein</fullName>
    </submittedName>
</protein>
<accession>A0A834VNL7</accession>
<feature type="region of interest" description="Disordered" evidence="1">
    <location>
        <begin position="29"/>
        <end position="50"/>
    </location>
</feature>
<dbReference type="EMBL" id="NQIK02000005">
    <property type="protein sequence ID" value="KAF7571146.1"/>
    <property type="molecule type" value="Genomic_DNA"/>
</dbReference>
<dbReference type="KEGG" id="ptrr:6343583"/>
<proteinExistence type="predicted"/>
<dbReference type="GeneID" id="6343583"/>
<dbReference type="Proteomes" id="UP000245464">
    <property type="component" value="Chromosome 5"/>
</dbReference>
<gene>
    <name evidence="2" type="ORF">PtrM4_111480</name>
</gene>
<evidence type="ECO:0000313" key="3">
    <source>
        <dbReference type="Proteomes" id="UP000245464"/>
    </source>
</evidence>
<sequence>MLALTSATGKLGSAVISAILENNLIDPKDLVICPPQPTRTSPTSSNSTQP</sequence>
<organism evidence="2 3">
    <name type="scientific">Pyrenophora tritici-repentis</name>
    <dbReference type="NCBI Taxonomy" id="45151"/>
    <lineage>
        <taxon>Eukaryota</taxon>
        <taxon>Fungi</taxon>
        <taxon>Dikarya</taxon>
        <taxon>Ascomycota</taxon>
        <taxon>Pezizomycotina</taxon>
        <taxon>Dothideomycetes</taxon>
        <taxon>Pleosporomycetidae</taxon>
        <taxon>Pleosporales</taxon>
        <taxon>Pleosporineae</taxon>
        <taxon>Pleosporaceae</taxon>
        <taxon>Pyrenophora</taxon>
    </lineage>
</organism>
<evidence type="ECO:0000256" key="1">
    <source>
        <dbReference type="SAM" id="MobiDB-lite"/>
    </source>
</evidence>
<name>A0A834VNL7_9PLEO</name>
<comment type="caution">
    <text evidence="2">The sequence shown here is derived from an EMBL/GenBank/DDBJ whole genome shotgun (WGS) entry which is preliminary data.</text>
</comment>
<feature type="compositionally biased region" description="Low complexity" evidence="1">
    <location>
        <begin position="38"/>
        <end position="50"/>
    </location>
</feature>